<protein>
    <submittedName>
        <fullName evidence="1">Protein Networked (NET) actin-binding (NAB) domain-containing protein</fullName>
    </submittedName>
</protein>
<sequence length="343" mass="39068">MATTPTAAVTCPQLCRTSTCPSWLQAALADIEQRVNQVALTQPGTDESDSFADRAEFYYEKRPQLVSLLHDLHHRYLQLADRYSQSLLRRTHSPSPSISPPDSPTSSAAESAISFQPNNLNPNQNPNPNLNPIEADLDFLIAELVITGVEREILVNEINESDRYRMDADRRMELQRSLVEVLESEREVLAGENARVGFRAAAAEAEARGLAAEVGWMRRRAGELARAVVKLREDHRVCLLSRRIEGLQAQIYALERRNGECYEAMKKREVEKGEEKEEMERLKEENRRLKEEVRGRRRRRRKVKGGGGWEKVGRWWAQARKGEWGPICDADVEKGLGLGCYCW</sequence>
<proteinExistence type="predicted"/>
<comment type="caution">
    <text evidence="1">The sequence shown here is derived from an EMBL/GenBank/DDBJ whole genome shotgun (WGS) entry which is preliminary data.</text>
</comment>
<gene>
    <name evidence="1" type="ORF">IHE45_19G074900</name>
</gene>
<evidence type="ECO:0000313" key="1">
    <source>
        <dbReference type="EMBL" id="KAH7653346.1"/>
    </source>
</evidence>
<organism evidence="1 2">
    <name type="scientific">Dioscorea alata</name>
    <name type="common">Purple yam</name>
    <dbReference type="NCBI Taxonomy" id="55571"/>
    <lineage>
        <taxon>Eukaryota</taxon>
        <taxon>Viridiplantae</taxon>
        <taxon>Streptophyta</taxon>
        <taxon>Embryophyta</taxon>
        <taxon>Tracheophyta</taxon>
        <taxon>Spermatophyta</taxon>
        <taxon>Magnoliopsida</taxon>
        <taxon>Liliopsida</taxon>
        <taxon>Dioscoreales</taxon>
        <taxon>Dioscoreaceae</taxon>
        <taxon>Dioscorea</taxon>
    </lineage>
</organism>
<reference evidence="2" key="1">
    <citation type="journal article" date="2022" name="Nat. Commun.">
        <title>Chromosome evolution and the genetic basis of agronomically important traits in greater yam.</title>
        <authorList>
            <person name="Bredeson J.V."/>
            <person name="Lyons J.B."/>
            <person name="Oniyinde I.O."/>
            <person name="Okereke N.R."/>
            <person name="Kolade O."/>
            <person name="Nnabue I."/>
            <person name="Nwadili C.O."/>
            <person name="Hribova E."/>
            <person name="Parker M."/>
            <person name="Nwogha J."/>
            <person name="Shu S."/>
            <person name="Carlson J."/>
            <person name="Kariba R."/>
            <person name="Muthemba S."/>
            <person name="Knop K."/>
            <person name="Barton G.J."/>
            <person name="Sherwood A.V."/>
            <person name="Lopez-Montes A."/>
            <person name="Asiedu R."/>
            <person name="Jamnadass R."/>
            <person name="Muchugi A."/>
            <person name="Goodstein D."/>
            <person name="Egesi C.N."/>
            <person name="Featherston J."/>
            <person name="Asfaw A."/>
            <person name="Simpson G.G."/>
            <person name="Dolezel J."/>
            <person name="Hendre P.S."/>
            <person name="Van Deynze A."/>
            <person name="Kumar P.L."/>
            <person name="Obidiegwu J.E."/>
            <person name="Bhattacharjee R."/>
            <person name="Rokhsar D.S."/>
        </authorList>
    </citation>
    <scope>NUCLEOTIDE SEQUENCE [LARGE SCALE GENOMIC DNA]</scope>
    <source>
        <strain evidence="2">cv. TDa95/00328</strain>
    </source>
</reference>
<keyword evidence="2" id="KW-1185">Reference proteome</keyword>
<accession>A0ACB7TZ47</accession>
<dbReference type="Proteomes" id="UP000827976">
    <property type="component" value="Chromosome 19"/>
</dbReference>
<dbReference type="EMBL" id="CM037029">
    <property type="protein sequence ID" value="KAH7653346.1"/>
    <property type="molecule type" value="Genomic_DNA"/>
</dbReference>
<evidence type="ECO:0000313" key="2">
    <source>
        <dbReference type="Proteomes" id="UP000827976"/>
    </source>
</evidence>
<name>A0ACB7TZ47_DIOAL</name>